<evidence type="ECO:0000313" key="3">
    <source>
        <dbReference type="EMBL" id="RAL23641.1"/>
    </source>
</evidence>
<keyword evidence="2" id="KW-0732">Signal</keyword>
<name>A0A328CCM1_9DELT</name>
<sequence length="590" mass="63514">MRPPSKKLRWLSLALALGLWACDTPPVTSTPSPPPGDETPDETPCQGDDCQPDETPDEELTDEERYFPGIGGAPGTSPCSSDIGCDWQAAAPGGEAPFNQDELDSAELNEDGHVTLDASRSERKFIWIANTGEGTISKVDSSTVQEIARYRTGPPNALDPSRTSVDSFGDVYVGNRAGRGVTKIASGSECVDKNANGSIETSTGAGDIKDWGQDECVIWHRSLPDGGIIRALAAQQEGDRAVVWVGGWDSTIWKLDGETGDVLLRTRSPVPPYGFALDQEGNLWIANLGNLLGRIDTLQCLDETSCNQDACGNDGDDCVKQRINAPKSGYGITVDFKQRVWLGGNVMRYDPAQPQGQRWFAVEGLPFVHGISADEQGYIYGASLGQGIARMDADNPNDNTIIAGTAGQSVKGVAVDLEGKVWGINRQHNNAFVVEPGPGLHDGAVSETLTGLVSPYTYSDMTGSQLRFATNQSGVWRRVFTGCSSRDAYFHEWRYLRFDADAPSGSSILWQVRVADSSSLLGEQAWIDLGSSPALGSPIDLLALLEPLNLHQARYLEVRAQLSAARDDVQLHVPVIRAVDTVSICPPIIL</sequence>
<proteinExistence type="predicted"/>
<feature type="signal peptide" evidence="2">
    <location>
        <begin position="1"/>
        <end position="21"/>
    </location>
</feature>
<reference evidence="3 4" key="1">
    <citation type="submission" date="2018-05" db="EMBL/GenBank/DDBJ databases">
        <title>Lujinxingia marina gen. nov. sp. nov., a new facultative anaerobic member of the class Deltaproteobacteria, and proposal of Lujinxingaceae fam. nov.</title>
        <authorList>
            <person name="Li C.-M."/>
        </authorList>
    </citation>
    <scope>NUCLEOTIDE SEQUENCE [LARGE SCALE GENOMIC DNA]</scope>
    <source>
        <strain evidence="3 4">B210</strain>
    </source>
</reference>
<dbReference type="Proteomes" id="UP000249169">
    <property type="component" value="Unassembled WGS sequence"/>
</dbReference>
<protein>
    <recommendedName>
        <fullName evidence="5">SMP-30/Gluconolactonase/LRE-like region domain-containing protein</fullName>
    </recommendedName>
</protein>
<dbReference type="InterPro" id="IPR011042">
    <property type="entry name" value="6-blade_b-propeller_TolB-like"/>
</dbReference>
<dbReference type="OrthoDB" id="5492213at2"/>
<evidence type="ECO:0000256" key="2">
    <source>
        <dbReference type="SAM" id="SignalP"/>
    </source>
</evidence>
<dbReference type="AlphaFoldDB" id="A0A328CCM1"/>
<feature type="compositionally biased region" description="Acidic residues" evidence="1">
    <location>
        <begin position="50"/>
        <end position="62"/>
    </location>
</feature>
<comment type="caution">
    <text evidence="3">The sequence shown here is derived from an EMBL/GenBank/DDBJ whole genome shotgun (WGS) entry which is preliminary data.</text>
</comment>
<accession>A0A328CCM1</accession>
<dbReference type="InterPro" id="IPR051344">
    <property type="entry name" value="Vgb"/>
</dbReference>
<evidence type="ECO:0000256" key="1">
    <source>
        <dbReference type="SAM" id="MobiDB-lite"/>
    </source>
</evidence>
<dbReference type="InterPro" id="IPR015943">
    <property type="entry name" value="WD40/YVTN_repeat-like_dom_sf"/>
</dbReference>
<dbReference type="PANTHER" id="PTHR40274">
    <property type="entry name" value="VIRGINIAMYCIN B LYASE"/>
    <property type="match status" value="1"/>
</dbReference>
<organism evidence="3 4">
    <name type="scientific">Lujinxingia litoralis</name>
    <dbReference type="NCBI Taxonomy" id="2211119"/>
    <lineage>
        <taxon>Bacteria</taxon>
        <taxon>Deltaproteobacteria</taxon>
        <taxon>Bradymonadales</taxon>
        <taxon>Lujinxingiaceae</taxon>
        <taxon>Lujinxingia</taxon>
    </lineage>
</organism>
<feature type="region of interest" description="Disordered" evidence="1">
    <location>
        <begin position="22"/>
        <end position="99"/>
    </location>
</feature>
<keyword evidence="4" id="KW-1185">Reference proteome</keyword>
<dbReference type="RefSeq" id="WP_111728899.1">
    <property type="nucleotide sequence ID" value="NZ_QHKO01000002.1"/>
</dbReference>
<evidence type="ECO:0000313" key="4">
    <source>
        <dbReference type="Proteomes" id="UP000249169"/>
    </source>
</evidence>
<dbReference type="SUPFAM" id="SSF50969">
    <property type="entry name" value="YVTN repeat-like/Quinoprotein amine dehydrogenase"/>
    <property type="match status" value="1"/>
</dbReference>
<dbReference type="Gene3D" id="2.130.10.10">
    <property type="entry name" value="YVTN repeat-like/Quinoprotein amine dehydrogenase"/>
    <property type="match status" value="1"/>
</dbReference>
<feature type="chain" id="PRO_5016400997" description="SMP-30/Gluconolactonase/LRE-like region domain-containing protein" evidence="2">
    <location>
        <begin position="22"/>
        <end position="590"/>
    </location>
</feature>
<dbReference type="Gene3D" id="2.120.10.30">
    <property type="entry name" value="TolB, C-terminal domain"/>
    <property type="match status" value="1"/>
</dbReference>
<dbReference type="PANTHER" id="PTHR40274:SF3">
    <property type="entry name" value="VIRGINIAMYCIN B LYASE"/>
    <property type="match status" value="1"/>
</dbReference>
<dbReference type="InterPro" id="IPR011044">
    <property type="entry name" value="Quino_amine_DH_bsu"/>
</dbReference>
<gene>
    <name evidence="3" type="ORF">DL240_05635</name>
</gene>
<dbReference type="EMBL" id="QHKO01000002">
    <property type="protein sequence ID" value="RAL23641.1"/>
    <property type="molecule type" value="Genomic_DNA"/>
</dbReference>
<dbReference type="SUPFAM" id="SSF63829">
    <property type="entry name" value="Calcium-dependent phosphotriesterase"/>
    <property type="match status" value="1"/>
</dbReference>
<evidence type="ECO:0008006" key="5">
    <source>
        <dbReference type="Google" id="ProtNLM"/>
    </source>
</evidence>